<organism evidence="14 15">
    <name type="scientific">Marinomonas vulgaris</name>
    <dbReference type="NCBI Taxonomy" id="2823372"/>
    <lineage>
        <taxon>Bacteria</taxon>
        <taxon>Pseudomonadati</taxon>
        <taxon>Pseudomonadota</taxon>
        <taxon>Gammaproteobacteria</taxon>
        <taxon>Oceanospirillales</taxon>
        <taxon>Oceanospirillaceae</taxon>
        <taxon>Marinomonas</taxon>
    </lineage>
</organism>
<keyword evidence="9" id="KW-0811">Translocation</keyword>
<evidence type="ECO:0008006" key="16">
    <source>
        <dbReference type="Google" id="ProtNLM"/>
    </source>
</evidence>
<keyword evidence="3" id="KW-0963">Cytoplasm</keyword>
<name>A0ABS5HDI4_9GAMM</name>
<evidence type="ECO:0000256" key="5">
    <source>
        <dbReference type="ARBA" id="ARBA00022741"/>
    </source>
</evidence>
<evidence type="ECO:0000256" key="6">
    <source>
        <dbReference type="ARBA" id="ARBA00022840"/>
    </source>
</evidence>
<evidence type="ECO:0000256" key="3">
    <source>
        <dbReference type="ARBA" id="ARBA00022490"/>
    </source>
</evidence>
<dbReference type="Pfam" id="PF01043">
    <property type="entry name" value="SecA_PP_bind"/>
    <property type="match status" value="1"/>
</dbReference>
<keyword evidence="6" id="KW-0067">ATP-binding</keyword>
<dbReference type="InterPro" id="IPR011130">
    <property type="entry name" value="SecA_preprotein_X-link_dom"/>
</dbReference>
<keyword evidence="5" id="KW-0547">Nucleotide-binding</keyword>
<dbReference type="InterPro" id="IPR044722">
    <property type="entry name" value="SecA_SF2_C"/>
</dbReference>
<dbReference type="PANTHER" id="PTHR30612">
    <property type="entry name" value="SECA INNER MEMBRANE COMPONENT OF SEC PROTEIN SECRETION SYSTEM"/>
    <property type="match status" value="1"/>
</dbReference>
<dbReference type="Gene3D" id="3.40.50.300">
    <property type="entry name" value="P-loop containing nucleotide triphosphate hydrolases"/>
    <property type="match status" value="2"/>
</dbReference>
<keyword evidence="7" id="KW-0653">Protein transport</keyword>
<dbReference type="InterPro" id="IPR011115">
    <property type="entry name" value="SecA_DEAD"/>
</dbReference>
<dbReference type="InterPro" id="IPR014001">
    <property type="entry name" value="Helicase_ATP-bd"/>
</dbReference>
<evidence type="ECO:0000313" key="15">
    <source>
        <dbReference type="Proteomes" id="UP000679722"/>
    </source>
</evidence>
<dbReference type="CDD" id="cd17928">
    <property type="entry name" value="DEXDc_SecA"/>
    <property type="match status" value="1"/>
</dbReference>
<dbReference type="Proteomes" id="UP000679722">
    <property type="component" value="Unassembled WGS sequence"/>
</dbReference>
<dbReference type="PROSITE" id="PS51196">
    <property type="entry name" value="SECA_MOTOR_DEAD"/>
    <property type="match status" value="1"/>
</dbReference>
<dbReference type="SUPFAM" id="SSF81767">
    <property type="entry name" value="Pre-protein crosslinking domain of SecA"/>
    <property type="match status" value="1"/>
</dbReference>
<dbReference type="InterPro" id="IPR014018">
    <property type="entry name" value="SecA_motor_DEAD"/>
</dbReference>
<gene>
    <name evidence="14" type="ORF">J9B83_11390</name>
</gene>
<evidence type="ECO:0000256" key="4">
    <source>
        <dbReference type="ARBA" id="ARBA00022519"/>
    </source>
</evidence>
<comment type="caution">
    <text evidence="14">The sequence shown here is derived from an EMBL/GenBank/DDBJ whole genome shotgun (WGS) entry which is preliminary data.</text>
</comment>
<dbReference type="Pfam" id="PF07517">
    <property type="entry name" value="SecA_DEAD"/>
    <property type="match status" value="1"/>
</dbReference>
<dbReference type="InterPro" id="IPR000185">
    <property type="entry name" value="SecA"/>
</dbReference>
<keyword evidence="8" id="KW-1278">Translocase</keyword>
<dbReference type="SMART" id="SM00958">
    <property type="entry name" value="SecA_PP_bind"/>
    <property type="match status" value="1"/>
</dbReference>
<accession>A0ABS5HDI4</accession>
<evidence type="ECO:0000256" key="7">
    <source>
        <dbReference type="ARBA" id="ARBA00022927"/>
    </source>
</evidence>
<dbReference type="InterPro" id="IPR036670">
    <property type="entry name" value="SecA_X-link_sf"/>
</dbReference>
<keyword evidence="1" id="KW-0813">Transport</keyword>
<evidence type="ECO:0000259" key="11">
    <source>
        <dbReference type="PROSITE" id="PS51192"/>
    </source>
</evidence>
<dbReference type="PRINTS" id="PR00906">
    <property type="entry name" value="SECA"/>
</dbReference>
<feature type="domain" description="SecA family profile" evidence="13">
    <location>
        <begin position="19"/>
        <end position="623"/>
    </location>
</feature>
<feature type="domain" description="Helicase C-terminal" evidence="12">
    <location>
        <begin position="455"/>
        <end position="618"/>
    </location>
</feature>
<reference evidence="15" key="2">
    <citation type="submission" date="2023-07" db="EMBL/GenBank/DDBJ databases">
        <title>Marinomonas vulgaris A79, complete genome.</title>
        <authorList>
            <person name="Ying J.-J."/>
        </authorList>
    </citation>
    <scope>NUCLEOTIDE SEQUENCE [LARGE SCALE GENOMIC DNA]</scope>
    <source>
        <strain evidence="15">A79</strain>
    </source>
</reference>
<evidence type="ECO:0000259" key="12">
    <source>
        <dbReference type="PROSITE" id="PS51194"/>
    </source>
</evidence>
<dbReference type="PROSITE" id="PS51194">
    <property type="entry name" value="HELICASE_CTER"/>
    <property type="match status" value="1"/>
</dbReference>
<proteinExistence type="predicted"/>
<evidence type="ECO:0000256" key="2">
    <source>
        <dbReference type="ARBA" id="ARBA00022475"/>
    </source>
</evidence>
<evidence type="ECO:0000313" key="14">
    <source>
        <dbReference type="EMBL" id="MBR7889545.1"/>
    </source>
</evidence>
<sequence length="655" mass="74561">MSAFFEPRLSLDSPSALASKWHLWRNKRNHSARVQGYLEEGKQITGLVDQYRALSESDFSAQQQRFESLARRGRLATQREDLHKALACIVVLSERHLGMAPYPIQLSCALAMIDGYLVQLAPGEGKTLTIGVVSVIFGWSQKPCHVITANDYLAERDREKLQPLYEATNVVASFVEQELDPEEKARRYQAHIVYATAKQLLADYLNDVIKLGGLASRTRMALTNWQAGGHSLQMRGLYYVIIDEADSILIDDATTPLIISAQEENGLLHEAVLIAKEFVDTLEADRDYKLQQDDWDIQFTPLGQQKITEGTQKFPMLWHHRGRLEDLISQAILARDRFKLDEHFVIVDEEVILVDESTGRMMHGRSWSYGLHQAVEARVDVPLTPPSKTLEKMSFQNFFQSYHHLTGASGTLQNVQQELFHTYRVHTLEMPTRLPLKLKVSDFQCHLSKEDKNQALIALIHRIQESGLPILLGTRRIRDTEQLEVILEQAGFEFNVLNAKRLAQEADIVATAGEMRKITLSTNMAGRGTDIPVEKEVLALGGLQVIMYEPHDSSRIDWQLFGRAGRQGNPGHAFPLLSLEDPLFQNLKWRQRPLFWLARQLLNHSIGRSLVKKLVTSAQRNAQAKAFKQRKYIAKTVRSSQERMSFIRNKTQLKS</sequence>
<evidence type="ECO:0000256" key="1">
    <source>
        <dbReference type="ARBA" id="ARBA00022448"/>
    </source>
</evidence>
<dbReference type="SMART" id="SM00957">
    <property type="entry name" value="SecA_DEAD"/>
    <property type="match status" value="1"/>
</dbReference>
<feature type="domain" description="Helicase ATP-binding" evidence="11">
    <location>
        <begin position="107"/>
        <end position="281"/>
    </location>
</feature>
<dbReference type="InterPro" id="IPR027417">
    <property type="entry name" value="P-loop_NTPase"/>
</dbReference>
<protein>
    <recommendedName>
        <fullName evidence="16">Protein translocase subunit SecA</fullName>
    </recommendedName>
</protein>
<evidence type="ECO:0000256" key="8">
    <source>
        <dbReference type="ARBA" id="ARBA00022967"/>
    </source>
</evidence>
<keyword evidence="10" id="KW-0472">Membrane</keyword>
<dbReference type="PANTHER" id="PTHR30612:SF0">
    <property type="entry name" value="CHLOROPLAST PROTEIN-TRANSPORTING ATPASE"/>
    <property type="match status" value="1"/>
</dbReference>
<keyword evidence="15" id="KW-1185">Reference proteome</keyword>
<dbReference type="SUPFAM" id="SSF52540">
    <property type="entry name" value="P-loop containing nucleoside triphosphate hydrolases"/>
    <property type="match status" value="2"/>
</dbReference>
<dbReference type="EMBL" id="JAGSSV010000015">
    <property type="protein sequence ID" value="MBR7889545.1"/>
    <property type="molecule type" value="Genomic_DNA"/>
</dbReference>
<dbReference type="PROSITE" id="PS51192">
    <property type="entry name" value="HELICASE_ATP_BIND_1"/>
    <property type="match status" value="1"/>
</dbReference>
<evidence type="ECO:0000256" key="10">
    <source>
        <dbReference type="ARBA" id="ARBA00023136"/>
    </source>
</evidence>
<evidence type="ECO:0000256" key="9">
    <source>
        <dbReference type="ARBA" id="ARBA00023010"/>
    </source>
</evidence>
<keyword evidence="2" id="KW-1003">Cell membrane</keyword>
<dbReference type="RefSeq" id="WP_211536872.1">
    <property type="nucleotide sequence ID" value="NZ_JAGSSV010000015.1"/>
</dbReference>
<reference evidence="14 15" key="1">
    <citation type="submission" date="2021-04" db="EMBL/GenBank/DDBJ databases">
        <authorList>
            <person name="Sun C."/>
        </authorList>
    </citation>
    <scope>NUCLEOTIDE SEQUENCE [LARGE SCALE GENOMIC DNA]</scope>
    <source>
        <strain evidence="14 15">A79</strain>
    </source>
</reference>
<dbReference type="InterPro" id="IPR001650">
    <property type="entry name" value="Helicase_C-like"/>
</dbReference>
<dbReference type="Gene3D" id="3.90.1440.10">
    <property type="entry name" value="SecA, preprotein cross-linking domain"/>
    <property type="match status" value="1"/>
</dbReference>
<keyword evidence="4" id="KW-0997">Cell inner membrane</keyword>
<dbReference type="Pfam" id="PF21090">
    <property type="entry name" value="P-loop_SecA"/>
    <property type="match status" value="2"/>
</dbReference>
<evidence type="ECO:0000259" key="13">
    <source>
        <dbReference type="PROSITE" id="PS51196"/>
    </source>
</evidence>